<gene>
    <name evidence="2" type="ORF">T4D_6430</name>
</gene>
<reference evidence="2 3" key="1">
    <citation type="submission" date="2015-01" db="EMBL/GenBank/DDBJ databases">
        <title>Evolution of Trichinella species and genotypes.</title>
        <authorList>
            <person name="Korhonen P.K."/>
            <person name="Edoardo P."/>
            <person name="Giuseppe L.R."/>
            <person name="Gasser R.B."/>
        </authorList>
    </citation>
    <scope>NUCLEOTIDE SEQUENCE [LARGE SCALE GENOMIC DNA]</scope>
    <source>
        <strain evidence="2">ISS470</strain>
    </source>
</reference>
<comment type="caution">
    <text evidence="2">The sequence shown here is derived from an EMBL/GenBank/DDBJ whole genome shotgun (WGS) entry which is preliminary data.</text>
</comment>
<dbReference type="Proteomes" id="UP000054995">
    <property type="component" value="Unassembled WGS sequence"/>
</dbReference>
<feature type="compositionally biased region" description="Acidic residues" evidence="1">
    <location>
        <begin position="19"/>
        <end position="33"/>
    </location>
</feature>
<feature type="region of interest" description="Disordered" evidence="1">
    <location>
        <begin position="1"/>
        <end position="33"/>
    </location>
</feature>
<accession>A0A0V1FSG9</accession>
<proteinExistence type="predicted"/>
<evidence type="ECO:0000256" key="1">
    <source>
        <dbReference type="SAM" id="MobiDB-lite"/>
    </source>
</evidence>
<protein>
    <submittedName>
        <fullName evidence="2">Uncharacterized protein</fullName>
    </submittedName>
</protein>
<sequence>MPTLSTIRIHNRLTKAQKEEEEEEEEEDDDDDDDVMLSTFATVAQAQSAAFSANTLKANCGGASSAKQTQISKYLEQANEH</sequence>
<dbReference type="EMBL" id="JYDT01000036">
    <property type="protein sequence ID" value="KRY88951.1"/>
    <property type="molecule type" value="Genomic_DNA"/>
</dbReference>
<evidence type="ECO:0000313" key="3">
    <source>
        <dbReference type="Proteomes" id="UP000054995"/>
    </source>
</evidence>
<organism evidence="2 3">
    <name type="scientific">Trichinella pseudospiralis</name>
    <name type="common">Parasitic roundworm</name>
    <dbReference type="NCBI Taxonomy" id="6337"/>
    <lineage>
        <taxon>Eukaryota</taxon>
        <taxon>Metazoa</taxon>
        <taxon>Ecdysozoa</taxon>
        <taxon>Nematoda</taxon>
        <taxon>Enoplea</taxon>
        <taxon>Dorylaimia</taxon>
        <taxon>Trichinellida</taxon>
        <taxon>Trichinellidae</taxon>
        <taxon>Trichinella</taxon>
    </lineage>
</organism>
<name>A0A0V1FSG9_TRIPS</name>
<keyword evidence="3" id="KW-1185">Reference proteome</keyword>
<evidence type="ECO:0000313" key="2">
    <source>
        <dbReference type="EMBL" id="KRY88951.1"/>
    </source>
</evidence>
<dbReference type="AlphaFoldDB" id="A0A0V1FSG9"/>